<evidence type="ECO:0000313" key="2">
    <source>
        <dbReference type="Proteomes" id="UP001229421"/>
    </source>
</evidence>
<proteinExistence type="predicted"/>
<accession>A0AAD8KNI0</accession>
<name>A0AAD8KNI0_TARER</name>
<dbReference type="Proteomes" id="UP001229421">
    <property type="component" value="Unassembled WGS sequence"/>
</dbReference>
<sequence length="103" mass="11790">MNQVLSKLEKALELQDKHLMYSKAFHNTIVEKVKNELQQTLEPNSNKLSSPKEVNQKNDFILSAKEVLYEKHFQLKQLVELRIQVGAVVVERPSPRGHLRGGG</sequence>
<keyword evidence="2" id="KW-1185">Reference proteome</keyword>
<dbReference type="AlphaFoldDB" id="A0AAD8KNI0"/>
<gene>
    <name evidence="1" type="ORF">QVD17_14985</name>
</gene>
<evidence type="ECO:0000313" key="1">
    <source>
        <dbReference type="EMBL" id="KAK1426314.1"/>
    </source>
</evidence>
<protein>
    <submittedName>
        <fullName evidence="1">Uncharacterized protein</fullName>
    </submittedName>
</protein>
<reference evidence="1" key="1">
    <citation type="journal article" date="2023" name="bioRxiv">
        <title>Improved chromosome-level genome assembly for marigold (Tagetes erecta).</title>
        <authorList>
            <person name="Jiang F."/>
            <person name="Yuan L."/>
            <person name="Wang S."/>
            <person name="Wang H."/>
            <person name="Xu D."/>
            <person name="Wang A."/>
            <person name="Fan W."/>
        </authorList>
    </citation>
    <scope>NUCLEOTIDE SEQUENCE</scope>
    <source>
        <strain evidence="1">WSJ</strain>
        <tissue evidence="1">Leaf</tissue>
    </source>
</reference>
<comment type="caution">
    <text evidence="1">The sequence shown here is derived from an EMBL/GenBank/DDBJ whole genome shotgun (WGS) entry which is preliminary data.</text>
</comment>
<organism evidence="1 2">
    <name type="scientific">Tagetes erecta</name>
    <name type="common">African marigold</name>
    <dbReference type="NCBI Taxonomy" id="13708"/>
    <lineage>
        <taxon>Eukaryota</taxon>
        <taxon>Viridiplantae</taxon>
        <taxon>Streptophyta</taxon>
        <taxon>Embryophyta</taxon>
        <taxon>Tracheophyta</taxon>
        <taxon>Spermatophyta</taxon>
        <taxon>Magnoliopsida</taxon>
        <taxon>eudicotyledons</taxon>
        <taxon>Gunneridae</taxon>
        <taxon>Pentapetalae</taxon>
        <taxon>asterids</taxon>
        <taxon>campanulids</taxon>
        <taxon>Asterales</taxon>
        <taxon>Asteraceae</taxon>
        <taxon>Asteroideae</taxon>
        <taxon>Heliantheae alliance</taxon>
        <taxon>Tageteae</taxon>
        <taxon>Tagetes</taxon>
    </lineage>
</organism>
<dbReference type="EMBL" id="JAUHHV010000004">
    <property type="protein sequence ID" value="KAK1426314.1"/>
    <property type="molecule type" value="Genomic_DNA"/>
</dbReference>